<dbReference type="InterPro" id="IPR036249">
    <property type="entry name" value="Thioredoxin-like_sf"/>
</dbReference>
<dbReference type="AlphaFoldDB" id="A0AAN6MQK0"/>
<protein>
    <submittedName>
        <fullName evidence="2">Thioredoxin-like protein</fullName>
    </submittedName>
</protein>
<name>A0AAN6MQK0_9PEZI</name>
<dbReference type="PANTHER" id="PTHR13887">
    <property type="entry name" value="GLUTATHIONE S-TRANSFERASE KAPPA"/>
    <property type="match status" value="1"/>
</dbReference>
<feature type="domain" description="DSBA-like thioredoxin" evidence="1">
    <location>
        <begin position="8"/>
        <end position="115"/>
    </location>
</feature>
<evidence type="ECO:0000259" key="1">
    <source>
        <dbReference type="Pfam" id="PF01323"/>
    </source>
</evidence>
<evidence type="ECO:0000313" key="2">
    <source>
        <dbReference type="EMBL" id="KAK3905049.1"/>
    </source>
</evidence>
<dbReference type="GO" id="GO:0016491">
    <property type="term" value="F:oxidoreductase activity"/>
    <property type="evidence" value="ECO:0007669"/>
    <property type="project" value="InterPro"/>
</dbReference>
<gene>
    <name evidence="2" type="ORF">C8A05DRAFT_31150</name>
</gene>
<organism evidence="2 3">
    <name type="scientific">Staphylotrichum tortipilum</name>
    <dbReference type="NCBI Taxonomy" id="2831512"/>
    <lineage>
        <taxon>Eukaryota</taxon>
        <taxon>Fungi</taxon>
        <taxon>Dikarya</taxon>
        <taxon>Ascomycota</taxon>
        <taxon>Pezizomycotina</taxon>
        <taxon>Sordariomycetes</taxon>
        <taxon>Sordariomycetidae</taxon>
        <taxon>Sordariales</taxon>
        <taxon>Chaetomiaceae</taxon>
        <taxon>Staphylotrichum</taxon>
    </lineage>
</organism>
<dbReference type="InterPro" id="IPR001853">
    <property type="entry name" value="DSBA-like_thioredoxin_dom"/>
</dbReference>
<dbReference type="Gene3D" id="3.40.30.10">
    <property type="entry name" value="Glutaredoxin"/>
    <property type="match status" value="1"/>
</dbReference>
<sequence>MASFTFHIELYSDPICSFCCLGKTVLDRAIARYTTAHPDVDFRLTWLPYMLWPDALISGYDKAGALVAVYGRQAPAMVSHITALGRQFGVPFNWSGRTGNSRDAHKLILLAAHLDNTATRPLPSGRLPPYNQTYLHRTLTHLFASTFQSGRDISSREFLVQAALTLGLLASADSVVNYLNGAHITRFVDESSRLARQRGVQGVPTMLVQGNFIVGGVQPEHVLLRLFETARQEAALGGAMGLGWALADRRFLRAPPLLNAEEGSADSEARAAEVGIVEEEEAVGAEAQQGEGEVV</sequence>
<accession>A0AAN6MQK0</accession>
<comment type="caution">
    <text evidence="2">The sequence shown here is derived from an EMBL/GenBank/DDBJ whole genome shotgun (WGS) entry which is preliminary data.</text>
</comment>
<dbReference type="PANTHER" id="PTHR13887:SF41">
    <property type="entry name" value="THIOREDOXIN SUPERFAMILY PROTEIN"/>
    <property type="match status" value="1"/>
</dbReference>
<reference evidence="2" key="2">
    <citation type="submission" date="2023-05" db="EMBL/GenBank/DDBJ databases">
        <authorList>
            <consortium name="Lawrence Berkeley National Laboratory"/>
            <person name="Steindorff A."/>
            <person name="Hensen N."/>
            <person name="Bonometti L."/>
            <person name="Westerberg I."/>
            <person name="Brannstrom I.O."/>
            <person name="Guillou S."/>
            <person name="Cros-Aarteil S."/>
            <person name="Calhoun S."/>
            <person name="Haridas S."/>
            <person name="Kuo A."/>
            <person name="Mondo S."/>
            <person name="Pangilinan J."/>
            <person name="Riley R."/>
            <person name="Labutti K."/>
            <person name="Andreopoulos B."/>
            <person name="Lipzen A."/>
            <person name="Chen C."/>
            <person name="Yanf M."/>
            <person name="Daum C."/>
            <person name="Ng V."/>
            <person name="Clum A."/>
            <person name="Ohm R."/>
            <person name="Martin F."/>
            <person name="Silar P."/>
            <person name="Natvig D."/>
            <person name="Lalanne C."/>
            <person name="Gautier V."/>
            <person name="Ament-Velasquez S.L."/>
            <person name="Kruys A."/>
            <person name="Hutchinson M.I."/>
            <person name="Powell A.J."/>
            <person name="Barry K."/>
            <person name="Miller A.N."/>
            <person name="Grigoriev I.V."/>
            <person name="Debuchy R."/>
            <person name="Gladieux P."/>
            <person name="Thoren M.H."/>
            <person name="Johannesson H."/>
        </authorList>
    </citation>
    <scope>NUCLEOTIDE SEQUENCE</scope>
    <source>
        <strain evidence="2">CBS 103.79</strain>
    </source>
</reference>
<feature type="domain" description="DSBA-like thioredoxin" evidence="1">
    <location>
        <begin position="135"/>
        <end position="222"/>
    </location>
</feature>
<evidence type="ECO:0000313" key="3">
    <source>
        <dbReference type="Proteomes" id="UP001303889"/>
    </source>
</evidence>
<dbReference type="EMBL" id="MU855373">
    <property type="protein sequence ID" value="KAK3905049.1"/>
    <property type="molecule type" value="Genomic_DNA"/>
</dbReference>
<reference evidence="2" key="1">
    <citation type="journal article" date="2023" name="Mol. Phylogenet. Evol.">
        <title>Genome-scale phylogeny and comparative genomics of the fungal order Sordariales.</title>
        <authorList>
            <person name="Hensen N."/>
            <person name="Bonometti L."/>
            <person name="Westerberg I."/>
            <person name="Brannstrom I.O."/>
            <person name="Guillou S."/>
            <person name="Cros-Aarteil S."/>
            <person name="Calhoun S."/>
            <person name="Haridas S."/>
            <person name="Kuo A."/>
            <person name="Mondo S."/>
            <person name="Pangilinan J."/>
            <person name="Riley R."/>
            <person name="LaButti K."/>
            <person name="Andreopoulos B."/>
            <person name="Lipzen A."/>
            <person name="Chen C."/>
            <person name="Yan M."/>
            <person name="Daum C."/>
            <person name="Ng V."/>
            <person name="Clum A."/>
            <person name="Steindorff A."/>
            <person name="Ohm R.A."/>
            <person name="Martin F."/>
            <person name="Silar P."/>
            <person name="Natvig D.O."/>
            <person name="Lalanne C."/>
            <person name="Gautier V."/>
            <person name="Ament-Velasquez S.L."/>
            <person name="Kruys A."/>
            <person name="Hutchinson M.I."/>
            <person name="Powell A.J."/>
            <person name="Barry K."/>
            <person name="Miller A.N."/>
            <person name="Grigoriev I.V."/>
            <person name="Debuchy R."/>
            <person name="Gladieux P."/>
            <person name="Hiltunen Thoren M."/>
            <person name="Johannesson H."/>
        </authorList>
    </citation>
    <scope>NUCLEOTIDE SEQUENCE</scope>
    <source>
        <strain evidence="2">CBS 103.79</strain>
    </source>
</reference>
<proteinExistence type="predicted"/>
<dbReference type="Pfam" id="PF01323">
    <property type="entry name" value="DSBA"/>
    <property type="match status" value="2"/>
</dbReference>
<dbReference type="Proteomes" id="UP001303889">
    <property type="component" value="Unassembled WGS sequence"/>
</dbReference>
<dbReference type="SUPFAM" id="SSF52833">
    <property type="entry name" value="Thioredoxin-like"/>
    <property type="match status" value="1"/>
</dbReference>
<keyword evidence="3" id="KW-1185">Reference proteome</keyword>